<dbReference type="PANTHER" id="PTHR10695">
    <property type="entry name" value="DEPHOSPHO-COA KINASE-RELATED"/>
    <property type="match status" value="1"/>
</dbReference>
<evidence type="ECO:0000256" key="3">
    <source>
        <dbReference type="HAMAP-Rule" id="MF_00376"/>
    </source>
</evidence>
<comment type="caution">
    <text evidence="5">The sequence shown here is derived from an EMBL/GenBank/DDBJ whole genome shotgun (WGS) entry which is preliminary data.</text>
</comment>
<dbReference type="GO" id="GO:0005737">
    <property type="term" value="C:cytoplasm"/>
    <property type="evidence" value="ECO:0007669"/>
    <property type="project" value="UniProtKB-SubCell"/>
</dbReference>
<keyword evidence="1 3" id="KW-0547">Nucleotide-binding</keyword>
<keyword evidence="3 5" id="KW-0418">Kinase</keyword>
<dbReference type="PANTHER" id="PTHR10695:SF46">
    <property type="entry name" value="BIFUNCTIONAL COENZYME A SYNTHASE-RELATED"/>
    <property type="match status" value="1"/>
</dbReference>
<dbReference type="AlphaFoldDB" id="B6W6Q3"/>
<protein>
    <recommendedName>
        <fullName evidence="3 4">Dephospho-CoA kinase</fullName>
        <ecNumber evidence="3 4">2.7.1.24</ecNumber>
    </recommendedName>
    <alternativeName>
        <fullName evidence="3">Dephosphocoenzyme A kinase</fullName>
    </alternativeName>
</protein>
<dbReference type="Gene3D" id="3.40.50.300">
    <property type="entry name" value="P-loop containing nucleotide triphosphate hydrolases"/>
    <property type="match status" value="1"/>
</dbReference>
<dbReference type="Pfam" id="PF01121">
    <property type="entry name" value="CoaE"/>
    <property type="match status" value="1"/>
</dbReference>
<evidence type="ECO:0000256" key="4">
    <source>
        <dbReference type="NCBIfam" id="TIGR00152"/>
    </source>
</evidence>
<keyword evidence="2 3" id="KW-0067">ATP-binding</keyword>
<comment type="similarity">
    <text evidence="3">Belongs to the CoaE family.</text>
</comment>
<comment type="catalytic activity">
    <reaction evidence="3">
        <text>3'-dephospho-CoA + ATP = ADP + CoA + H(+)</text>
        <dbReference type="Rhea" id="RHEA:18245"/>
        <dbReference type="ChEBI" id="CHEBI:15378"/>
        <dbReference type="ChEBI" id="CHEBI:30616"/>
        <dbReference type="ChEBI" id="CHEBI:57287"/>
        <dbReference type="ChEBI" id="CHEBI:57328"/>
        <dbReference type="ChEBI" id="CHEBI:456216"/>
        <dbReference type="EC" id="2.7.1.24"/>
    </reaction>
</comment>
<dbReference type="HAMAP" id="MF_00376">
    <property type="entry name" value="Dephospho_CoA_kinase"/>
    <property type="match status" value="1"/>
</dbReference>
<comment type="pathway">
    <text evidence="3">Cofactor biosynthesis; coenzyme A biosynthesis; CoA from (R)-pantothenate: step 5/5.</text>
</comment>
<dbReference type="CDD" id="cd02022">
    <property type="entry name" value="DPCK"/>
    <property type="match status" value="1"/>
</dbReference>
<organism evidence="5 6">
    <name type="scientific">Anaerococcus hydrogenalis DSM 7454</name>
    <dbReference type="NCBI Taxonomy" id="561177"/>
    <lineage>
        <taxon>Bacteria</taxon>
        <taxon>Bacillati</taxon>
        <taxon>Bacillota</taxon>
        <taxon>Tissierellia</taxon>
        <taxon>Tissierellales</taxon>
        <taxon>Peptoniphilaceae</taxon>
        <taxon>Anaerococcus</taxon>
    </lineage>
</organism>
<dbReference type="PROSITE" id="PS51219">
    <property type="entry name" value="DPCK"/>
    <property type="match status" value="1"/>
</dbReference>
<gene>
    <name evidence="3 5" type="primary">coaE</name>
    <name evidence="5" type="ORF">ANHYDRO_00236</name>
</gene>
<dbReference type="Proteomes" id="UP000005451">
    <property type="component" value="Unassembled WGS sequence"/>
</dbReference>
<evidence type="ECO:0000256" key="1">
    <source>
        <dbReference type="ARBA" id="ARBA00022741"/>
    </source>
</evidence>
<reference evidence="5 6" key="1">
    <citation type="submission" date="2008-09" db="EMBL/GenBank/DDBJ databases">
        <authorList>
            <person name="Fulton L."/>
            <person name="Clifton S."/>
            <person name="Fulton B."/>
            <person name="Xu J."/>
            <person name="Minx P."/>
            <person name="Pepin K.H."/>
            <person name="Johnson M."/>
            <person name="Thiruvilangam P."/>
            <person name="Bhonagiri V."/>
            <person name="Nash W.E."/>
            <person name="Mardis E.R."/>
            <person name="Wilson R.K."/>
        </authorList>
    </citation>
    <scope>NUCLEOTIDE SEQUENCE [LARGE SCALE GENOMIC DNA]</scope>
    <source>
        <strain evidence="5 6">DSM 7454</strain>
    </source>
</reference>
<comment type="subcellular location">
    <subcellularLocation>
        <location evidence="3">Cytoplasm</location>
    </subcellularLocation>
</comment>
<dbReference type="InterPro" id="IPR027417">
    <property type="entry name" value="P-loop_NTPase"/>
</dbReference>
<keyword evidence="3 5" id="KW-0808">Transferase</keyword>
<evidence type="ECO:0000313" key="6">
    <source>
        <dbReference type="Proteomes" id="UP000005451"/>
    </source>
</evidence>
<comment type="function">
    <text evidence="3">Catalyzes the phosphorylation of the 3'-hydroxyl group of dephosphocoenzyme A to form coenzyme A.</text>
</comment>
<proteinExistence type="inferred from homology"/>
<dbReference type="EMBL" id="ABXA01000003">
    <property type="protein sequence ID" value="EEB36996.1"/>
    <property type="molecule type" value="Genomic_DNA"/>
</dbReference>
<feature type="binding site" evidence="3">
    <location>
        <begin position="13"/>
        <end position="18"/>
    </location>
    <ligand>
        <name>ATP</name>
        <dbReference type="ChEBI" id="CHEBI:30616"/>
    </ligand>
</feature>
<dbReference type="RefSeq" id="WP_004812541.1">
    <property type="nucleotide sequence ID" value="NZ_ABXA01000003.1"/>
</dbReference>
<keyword evidence="3" id="KW-0963">Cytoplasm</keyword>
<dbReference type="InterPro" id="IPR001977">
    <property type="entry name" value="Depp_CoAkinase"/>
</dbReference>
<dbReference type="EC" id="2.7.1.24" evidence="3 4"/>
<dbReference type="NCBIfam" id="TIGR00152">
    <property type="entry name" value="dephospho-CoA kinase"/>
    <property type="match status" value="1"/>
</dbReference>
<sequence>MNQNKIVITGTISSGKSSLSDILRKKGYEVIDSDKINAKLLEKDQINYREILSSGAFNEAFEDGIINKKTLGKIIFNDPKKRELINKITHKNIISYINKIIGKSNEKNIFIEIPLFFQMKEKFPCDYVWLVVANKDVQIQRLMQRDKIDEDFALKKINSQNFSLMKEKSDLIFDNSTSLNDLEKKVEIALDNLEKR</sequence>
<dbReference type="SUPFAM" id="SSF52540">
    <property type="entry name" value="P-loop containing nucleoside triphosphate hydrolases"/>
    <property type="match status" value="1"/>
</dbReference>
<dbReference type="eggNOG" id="COG0237">
    <property type="taxonomic scope" value="Bacteria"/>
</dbReference>
<keyword evidence="3" id="KW-0173">Coenzyme A biosynthesis</keyword>
<name>B6W6Q3_9FIRM</name>
<dbReference type="GO" id="GO:0004140">
    <property type="term" value="F:dephospho-CoA kinase activity"/>
    <property type="evidence" value="ECO:0007669"/>
    <property type="project" value="UniProtKB-UniRule"/>
</dbReference>
<dbReference type="GO" id="GO:0015937">
    <property type="term" value="P:coenzyme A biosynthetic process"/>
    <property type="evidence" value="ECO:0007669"/>
    <property type="project" value="UniProtKB-UniRule"/>
</dbReference>
<evidence type="ECO:0000256" key="2">
    <source>
        <dbReference type="ARBA" id="ARBA00022840"/>
    </source>
</evidence>
<dbReference type="STRING" id="561177.ANHYDRO_00236"/>
<dbReference type="UniPathway" id="UPA00241">
    <property type="reaction ID" value="UER00356"/>
</dbReference>
<accession>B6W6Q3</accession>
<evidence type="ECO:0000313" key="5">
    <source>
        <dbReference type="EMBL" id="EEB36996.1"/>
    </source>
</evidence>
<dbReference type="GO" id="GO:0005524">
    <property type="term" value="F:ATP binding"/>
    <property type="evidence" value="ECO:0007669"/>
    <property type="project" value="UniProtKB-UniRule"/>
</dbReference>
<reference evidence="5 6" key="2">
    <citation type="submission" date="2008-10" db="EMBL/GenBank/DDBJ databases">
        <title>Draft genome sequence of Anaerococcus hydrogenalis (DSM 7454).</title>
        <authorList>
            <person name="Sudarsanam P."/>
            <person name="Ley R."/>
            <person name="Guruge J."/>
            <person name="Turnbaugh P.J."/>
            <person name="Mahowald M."/>
            <person name="Liep D."/>
            <person name="Gordon J."/>
        </authorList>
    </citation>
    <scope>NUCLEOTIDE SEQUENCE [LARGE SCALE GENOMIC DNA]</scope>
    <source>
        <strain evidence="5 6">DSM 7454</strain>
    </source>
</reference>